<keyword evidence="5" id="KW-0408">Iron</keyword>
<dbReference type="PANTHER" id="PTHR36541:SF1">
    <property type="entry name" value="SUPEROXIDE REDUCTASE-RELATED"/>
    <property type="match status" value="1"/>
</dbReference>
<dbReference type="AlphaFoldDB" id="G5ILL9"/>
<name>G5ILL9_9FIRM</name>
<evidence type="ECO:0000256" key="5">
    <source>
        <dbReference type="ARBA" id="ARBA00023004"/>
    </source>
</evidence>
<feature type="domain" description="Desulfoferrodoxin ferrous iron-binding" evidence="6">
    <location>
        <begin position="46"/>
        <end position="131"/>
    </location>
</feature>
<keyword evidence="3" id="KW-0479">Metal-binding</keyword>
<evidence type="ECO:0000313" key="8">
    <source>
        <dbReference type="Proteomes" id="UP000005384"/>
    </source>
</evidence>
<keyword evidence="2" id="KW-0813">Transport</keyword>
<comment type="similarity">
    <text evidence="1">Belongs to the desulfoferrodoxin family.</text>
</comment>
<accession>G5ILL9</accession>
<keyword evidence="4" id="KW-0249">Electron transport</keyword>
<dbReference type="InterPro" id="IPR051233">
    <property type="entry name" value="Desulfoferrodoxin_SOR"/>
</dbReference>
<sequence>MEKAYKEPTFLTDKNHIIVLEAIIGAANAAIPDSLEPFEVLVPNTSDGAAEKHLPIIETNGSHVTVKVGSNSHPMSEEHSISFVCLLTQAGEVMRVYLSPDCEPVAHFTVEKGDAPAAAYAYCNLHGFWKTEA</sequence>
<dbReference type="GO" id="GO:0016491">
    <property type="term" value="F:oxidoreductase activity"/>
    <property type="evidence" value="ECO:0007669"/>
    <property type="project" value="InterPro"/>
</dbReference>
<dbReference type="OrthoDB" id="9814936at2"/>
<dbReference type="RefSeq" id="WP_006782385.1">
    <property type="nucleotide sequence ID" value="NZ_CP040506.1"/>
</dbReference>
<dbReference type="PATRIC" id="fig|742737.3.peg.4382"/>
<evidence type="ECO:0000256" key="4">
    <source>
        <dbReference type="ARBA" id="ARBA00022982"/>
    </source>
</evidence>
<evidence type="ECO:0000256" key="2">
    <source>
        <dbReference type="ARBA" id="ARBA00022448"/>
    </source>
</evidence>
<organism evidence="7 8">
    <name type="scientific">Hungatella hathewayi WAL-18680</name>
    <dbReference type="NCBI Taxonomy" id="742737"/>
    <lineage>
        <taxon>Bacteria</taxon>
        <taxon>Bacillati</taxon>
        <taxon>Bacillota</taxon>
        <taxon>Clostridia</taxon>
        <taxon>Lachnospirales</taxon>
        <taxon>Lachnospiraceae</taxon>
        <taxon>Hungatella</taxon>
    </lineage>
</organism>
<dbReference type="Gene3D" id="2.60.40.730">
    <property type="entry name" value="SOR catalytic domain"/>
    <property type="match status" value="1"/>
</dbReference>
<reference evidence="7 8" key="1">
    <citation type="submission" date="2011-08" db="EMBL/GenBank/DDBJ databases">
        <title>The Genome Sequence of Clostridium hathewayi WAL-18680.</title>
        <authorList>
            <consortium name="The Broad Institute Genome Sequencing Platform"/>
            <person name="Earl A."/>
            <person name="Ward D."/>
            <person name="Feldgarden M."/>
            <person name="Gevers D."/>
            <person name="Finegold S.M."/>
            <person name="Summanen P.H."/>
            <person name="Molitoris D.R."/>
            <person name="Song M."/>
            <person name="Daigneault M."/>
            <person name="Allen-Vercoe E."/>
            <person name="Young S.K."/>
            <person name="Zeng Q."/>
            <person name="Gargeya S."/>
            <person name="Fitzgerald M."/>
            <person name="Haas B."/>
            <person name="Abouelleil A."/>
            <person name="Alvarado L."/>
            <person name="Arachchi H.M."/>
            <person name="Berlin A."/>
            <person name="Brown A."/>
            <person name="Chapman S.B."/>
            <person name="Chen Z."/>
            <person name="Dunbar C."/>
            <person name="Freedman E."/>
            <person name="Gearin G."/>
            <person name="Gellesch M."/>
            <person name="Goldberg J."/>
            <person name="Griggs A."/>
            <person name="Gujja S."/>
            <person name="Heiman D."/>
            <person name="Howarth C."/>
            <person name="Larson L."/>
            <person name="Lui A."/>
            <person name="MacDonald P.J.P."/>
            <person name="Montmayeur A."/>
            <person name="Murphy C."/>
            <person name="Neiman D."/>
            <person name="Pearson M."/>
            <person name="Priest M."/>
            <person name="Roberts A."/>
            <person name="Saif S."/>
            <person name="Shea T."/>
            <person name="Shenoy N."/>
            <person name="Sisk P."/>
            <person name="Stolte C."/>
            <person name="Sykes S."/>
            <person name="Wortman J."/>
            <person name="Nusbaum C."/>
            <person name="Birren B."/>
        </authorList>
    </citation>
    <scope>NUCLEOTIDE SEQUENCE [LARGE SCALE GENOMIC DNA]</scope>
    <source>
        <strain evidence="7 8">WAL-18680</strain>
    </source>
</reference>
<dbReference type="PANTHER" id="PTHR36541">
    <property type="entry name" value="SUPEROXIDE REDUCTASE-RELATED"/>
    <property type="match status" value="1"/>
</dbReference>
<gene>
    <name evidence="7" type="ORF">HMPREF9473_04397</name>
</gene>
<evidence type="ECO:0000256" key="3">
    <source>
        <dbReference type="ARBA" id="ARBA00022723"/>
    </source>
</evidence>
<dbReference type="InterPro" id="IPR036073">
    <property type="entry name" value="Desulfoferrodoxin_Fe-bd_dom_sf"/>
</dbReference>
<dbReference type="EMBL" id="ADLN01000120">
    <property type="protein sequence ID" value="EHI57288.1"/>
    <property type="molecule type" value="Genomic_DNA"/>
</dbReference>
<dbReference type="SUPFAM" id="SSF49367">
    <property type="entry name" value="Superoxide reductase-like"/>
    <property type="match status" value="1"/>
</dbReference>
<evidence type="ECO:0000259" key="6">
    <source>
        <dbReference type="Pfam" id="PF01880"/>
    </source>
</evidence>
<dbReference type="Pfam" id="PF01880">
    <property type="entry name" value="Desulfoferrodox"/>
    <property type="match status" value="1"/>
</dbReference>
<proteinExistence type="inferred from homology"/>
<evidence type="ECO:0000313" key="7">
    <source>
        <dbReference type="EMBL" id="EHI57288.1"/>
    </source>
</evidence>
<dbReference type="GO" id="GO:0005506">
    <property type="term" value="F:iron ion binding"/>
    <property type="evidence" value="ECO:0007669"/>
    <property type="project" value="InterPro"/>
</dbReference>
<keyword evidence="8" id="KW-1185">Reference proteome</keyword>
<evidence type="ECO:0000256" key="1">
    <source>
        <dbReference type="ARBA" id="ARBA00005941"/>
    </source>
</evidence>
<dbReference type="InterPro" id="IPR002742">
    <property type="entry name" value="Desulfoferrodoxin_Fe-bd_dom"/>
</dbReference>
<protein>
    <recommendedName>
        <fullName evidence="6">Desulfoferrodoxin ferrous iron-binding domain-containing protein</fullName>
    </recommendedName>
</protein>
<dbReference type="HOGENOM" id="CLU_118960_1_1_9"/>
<dbReference type="Proteomes" id="UP000005384">
    <property type="component" value="Unassembled WGS sequence"/>
</dbReference>
<comment type="caution">
    <text evidence="7">The sequence shown here is derived from an EMBL/GenBank/DDBJ whole genome shotgun (WGS) entry which is preliminary data.</text>
</comment>